<organism evidence="2">
    <name type="scientific">marine sediment metagenome</name>
    <dbReference type="NCBI Taxonomy" id="412755"/>
    <lineage>
        <taxon>unclassified sequences</taxon>
        <taxon>metagenomes</taxon>
        <taxon>ecological metagenomes</taxon>
    </lineage>
</organism>
<sequence>MMETGVSIESPIGALSTIEPRIAAKGATKSSGAVVTHIIANMVAIAKMFFIAIFVVDILFITKSEMSNDCETALNDIRPATWYVPNSSPSTTLRDSFSGYFAKRHRLR</sequence>
<reference evidence="2" key="1">
    <citation type="journal article" date="2014" name="Front. Microbiol.">
        <title>High frequency of phylogenetically diverse reductive dehalogenase-homologous genes in deep subseafloor sedimentary metagenomes.</title>
        <authorList>
            <person name="Kawai M."/>
            <person name="Futagami T."/>
            <person name="Toyoda A."/>
            <person name="Takaki Y."/>
            <person name="Nishi S."/>
            <person name="Hori S."/>
            <person name="Arai W."/>
            <person name="Tsubouchi T."/>
            <person name="Morono Y."/>
            <person name="Uchiyama I."/>
            <person name="Ito T."/>
            <person name="Fujiyama A."/>
            <person name="Inagaki F."/>
            <person name="Takami H."/>
        </authorList>
    </citation>
    <scope>NUCLEOTIDE SEQUENCE</scope>
    <source>
        <strain evidence="2">Expedition CK06-06</strain>
    </source>
</reference>
<feature type="transmembrane region" description="Helical" evidence="1">
    <location>
        <begin position="38"/>
        <end position="60"/>
    </location>
</feature>
<evidence type="ECO:0000256" key="1">
    <source>
        <dbReference type="SAM" id="Phobius"/>
    </source>
</evidence>
<evidence type="ECO:0000313" key="2">
    <source>
        <dbReference type="EMBL" id="GAF78446.1"/>
    </source>
</evidence>
<protein>
    <submittedName>
        <fullName evidence="2">Uncharacterized protein</fullName>
    </submittedName>
</protein>
<gene>
    <name evidence="2" type="ORF">S01H1_01217</name>
</gene>
<keyword evidence="1" id="KW-0812">Transmembrane</keyword>
<comment type="caution">
    <text evidence="2">The sequence shown here is derived from an EMBL/GenBank/DDBJ whole genome shotgun (WGS) entry which is preliminary data.</text>
</comment>
<dbReference type="EMBL" id="BARS01000512">
    <property type="protein sequence ID" value="GAF78446.1"/>
    <property type="molecule type" value="Genomic_DNA"/>
</dbReference>
<name>X0STI6_9ZZZZ</name>
<keyword evidence="1" id="KW-0472">Membrane</keyword>
<proteinExistence type="predicted"/>
<accession>X0STI6</accession>
<keyword evidence="1" id="KW-1133">Transmembrane helix</keyword>
<dbReference type="AlphaFoldDB" id="X0STI6"/>